<sequence>MLASFRLIILHHSRAPFSLCTVPLAMRTSSSSRIRTSQPSSPPPRTTRARLYRTLYLVETLHGVLHACVRERVSGGGPRLCRFGLNGFAWGHAR</sequence>
<evidence type="ECO:0000256" key="1">
    <source>
        <dbReference type="SAM" id="MobiDB-lite"/>
    </source>
</evidence>
<feature type="region of interest" description="Disordered" evidence="1">
    <location>
        <begin position="28"/>
        <end position="47"/>
    </location>
</feature>
<accession>A0AAD7AH24</accession>
<dbReference type="Proteomes" id="UP001218218">
    <property type="component" value="Unassembled WGS sequence"/>
</dbReference>
<gene>
    <name evidence="2" type="ORF">DFH08DRAFT_848562</name>
</gene>
<evidence type="ECO:0000313" key="2">
    <source>
        <dbReference type="EMBL" id="KAJ7358484.1"/>
    </source>
</evidence>
<proteinExistence type="predicted"/>
<organism evidence="2 3">
    <name type="scientific">Mycena albidolilacea</name>
    <dbReference type="NCBI Taxonomy" id="1033008"/>
    <lineage>
        <taxon>Eukaryota</taxon>
        <taxon>Fungi</taxon>
        <taxon>Dikarya</taxon>
        <taxon>Basidiomycota</taxon>
        <taxon>Agaricomycotina</taxon>
        <taxon>Agaricomycetes</taxon>
        <taxon>Agaricomycetidae</taxon>
        <taxon>Agaricales</taxon>
        <taxon>Marasmiineae</taxon>
        <taxon>Mycenaceae</taxon>
        <taxon>Mycena</taxon>
    </lineage>
</organism>
<comment type="caution">
    <text evidence="2">The sequence shown here is derived from an EMBL/GenBank/DDBJ whole genome shotgun (WGS) entry which is preliminary data.</text>
</comment>
<reference evidence="2" key="1">
    <citation type="submission" date="2023-03" db="EMBL/GenBank/DDBJ databases">
        <title>Massive genome expansion in bonnet fungi (Mycena s.s.) driven by repeated elements and novel gene families across ecological guilds.</title>
        <authorList>
            <consortium name="Lawrence Berkeley National Laboratory"/>
            <person name="Harder C.B."/>
            <person name="Miyauchi S."/>
            <person name="Viragh M."/>
            <person name="Kuo A."/>
            <person name="Thoen E."/>
            <person name="Andreopoulos B."/>
            <person name="Lu D."/>
            <person name="Skrede I."/>
            <person name="Drula E."/>
            <person name="Henrissat B."/>
            <person name="Morin E."/>
            <person name="Kohler A."/>
            <person name="Barry K."/>
            <person name="LaButti K."/>
            <person name="Morin E."/>
            <person name="Salamov A."/>
            <person name="Lipzen A."/>
            <person name="Mereny Z."/>
            <person name="Hegedus B."/>
            <person name="Baldrian P."/>
            <person name="Stursova M."/>
            <person name="Weitz H."/>
            <person name="Taylor A."/>
            <person name="Grigoriev I.V."/>
            <person name="Nagy L.G."/>
            <person name="Martin F."/>
            <person name="Kauserud H."/>
        </authorList>
    </citation>
    <scope>NUCLEOTIDE SEQUENCE</scope>
    <source>
        <strain evidence="2">CBHHK002</strain>
    </source>
</reference>
<feature type="compositionally biased region" description="Low complexity" evidence="1">
    <location>
        <begin position="28"/>
        <end position="39"/>
    </location>
</feature>
<keyword evidence="3" id="KW-1185">Reference proteome</keyword>
<protein>
    <submittedName>
        <fullName evidence="2">Uncharacterized protein</fullName>
    </submittedName>
</protein>
<evidence type="ECO:0000313" key="3">
    <source>
        <dbReference type="Proteomes" id="UP001218218"/>
    </source>
</evidence>
<dbReference type="EMBL" id="JARIHO010000007">
    <property type="protein sequence ID" value="KAJ7358484.1"/>
    <property type="molecule type" value="Genomic_DNA"/>
</dbReference>
<dbReference type="AlphaFoldDB" id="A0AAD7AH24"/>
<name>A0AAD7AH24_9AGAR</name>